<evidence type="ECO:0000313" key="19">
    <source>
        <dbReference type="Proteomes" id="UP000009046"/>
    </source>
</evidence>
<keyword evidence="7" id="KW-0677">Repeat</keyword>
<dbReference type="PANTHER" id="PTHR23196:SF34">
    <property type="entry name" value="MEDIATOR OF DNA DAMAGE CHECKPOINT PROTEIN 1"/>
    <property type="match status" value="1"/>
</dbReference>
<evidence type="ECO:0000256" key="7">
    <source>
        <dbReference type="ARBA" id="ARBA00022737"/>
    </source>
</evidence>
<dbReference type="RefSeq" id="XP_002427135.1">
    <property type="nucleotide sequence ID" value="XM_002427090.1"/>
</dbReference>
<gene>
    <name evidence="18" type="primary">8229769</name>
    <name evidence="17" type="ORF">Phum_PHUM297950</name>
</gene>
<dbReference type="SUPFAM" id="SSF49879">
    <property type="entry name" value="SMAD/FHA domain"/>
    <property type="match status" value="1"/>
</dbReference>
<keyword evidence="13" id="KW-0131">Cell cycle</keyword>
<keyword evidence="19" id="KW-1185">Reference proteome</keyword>
<dbReference type="Gene3D" id="2.60.200.20">
    <property type="match status" value="1"/>
</dbReference>
<proteinExistence type="predicted"/>
<dbReference type="eggNOG" id="KOG2043">
    <property type="taxonomic scope" value="Eukaryota"/>
</dbReference>
<dbReference type="CDD" id="cd18432">
    <property type="entry name" value="BRCT_PAXIP1_rpt6_like"/>
    <property type="match status" value="1"/>
</dbReference>
<dbReference type="GO" id="GO:0005694">
    <property type="term" value="C:chromosome"/>
    <property type="evidence" value="ECO:0007669"/>
    <property type="project" value="UniProtKB-SubCell"/>
</dbReference>
<keyword evidence="8" id="KW-0227">DNA damage</keyword>
<feature type="region of interest" description="Disordered" evidence="14">
    <location>
        <begin position="800"/>
        <end position="829"/>
    </location>
</feature>
<dbReference type="SUPFAM" id="SSF52113">
    <property type="entry name" value="BRCT domain"/>
    <property type="match status" value="1"/>
</dbReference>
<protein>
    <recommendedName>
        <fullName evidence="3">Mediator of DNA damage checkpoint protein 1</fullName>
    </recommendedName>
</protein>
<name>E0VLZ1_PEDHC</name>
<dbReference type="InterPro" id="IPR001357">
    <property type="entry name" value="BRCT_dom"/>
</dbReference>
<dbReference type="SMART" id="SM00292">
    <property type="entry name" value="BRCT"/>
    <property type="match status" value="2"/>
</dbReference>
<keyword evidence="6" id="KW-0597">Phosphoprotein</keyword>
<dbReference type="PROSITE" id="PS50006">
    <property type="entry name" value="FHA_DOMAIN"/>
    <property type="match status" value="1"/>
</dbReference>
<evidence type="ECO:0000256" key="9">
    <source>
        <dbReference type="ARBA" id="ARBA00022843"/>
    </source>
</evidence>
<dbReference type="HOGENOM" id="CLU_276138_0_0_1"/>
<keyword evidence="9" id="KW-0832">Ubl conjugation</keyword>
<evidence type="ECO:0000256" key="5">
    <source>
        <dbReference type="ARBA" id="ARBA00022499"/>
    </source>
</evidence>
<dbReference type="PANTHER" id="PTHR23196">
    <property type="entry name" value="PAX TRANSCRIPTION ACTIVATION DOMAIN INTERACTING PROTEIN"/>
    <property type="match status" value="1"/>
</dbReference>
<dbReference type="SMART" id="SM00240">
    <property type="entry name" value="FHA"/>
    <property type="match status" value="1"/>
</dbReference>
<evidence type="ECO:0000256" key="10">
    <source>
        <dbReference type="ARBA" id="ARBA00022990"/>
    </source>
</evidence>
<sequence>MSSTQILPDNFSNNESSESNLCGLVGLIIAETSLHEVRKGSSKIGRDAELCSIVLENDTISKIHCVIESEGIDSTFIYDVGSTNRTKLGKIYLKPHVRYKLEHGCSIMFGNLIVKFIVPFTLSNNNIFNKVLSVEQPGNNTSNVKTIFDLETQVEIFKSLDDIIPNPTLSKTTENLITHQSNSQCQTEKLNSNLENFTCKETHNCNEEFQSTQKKINKDKSTTLTLSNDHSLNSEIDENIFNLETQCPKLMLSNNESQYKLQKDSKENLVTSNDKEIIKEKSFLINKKDSEKNLLLNQTDKNKNSCLELLKNTFSEKTNEYVCNENTKTNEVTNENEFIIDRNSQRTMEEKNLLKENFVSSKLIFNEETQEEYSNNKTSNMVVHNCKIVNENESIEKNNSSAENFQKSLKVINLSEKSMHEAISENNNDQRHIKNDCKSVSSDKDYFLQYSESTCKDLKDKNDGVNCENKLTSSASDDDLSDDTQSYLEITLQNSNELNKFNLINSSFNKRSIENNKSEVEKNLLNNSLSQIINISLNRKSTDYSNGYDSDSSESFISSPNVNKKESFFVNIHNRYAKKNIDLVGNSLPTSLESSQDFIETNYENKLCHQKLSTTSCALVNSFKNIKSPSNKNFVVPETPDYDDDDDDNTLSDLELIEDTPIIKNIQLIHSNIKKNLNEPLEVCKTYLESENNSEDSNDSYVFQINPENDVGDKETSKDFKNKNNQITNVEVIDDVLPIESSNDEKPEFSLHDSVRKTATNETSNYYKNLINEKSSIFRELKNNFINFFERSHKLNVDSEMNKKTKENKENTSFETGNENESNFDKNKFLLNNSSFSNSEEEEEEKKNPLKNTNKNEYLRNCNLKTKKLFNLKTSNCSVENLKKSPLKRRNSSDDDDDDEIFKNYKKSKIEGKLLSIDQNIKMAATSKTNKLFGESESSEKDSWKTRHLRHSRFFNGIHDQNPRLNIAFTGFDNCNLDKIIINLGGNKTNDITKCHVLITDKVRRTIKFLCAIGLSIPITSPRWLQECKKSNKFLNPWHFILKCEESEKKWNFNLETTLEKSKRQKILNGFTVFATPNVTPPVEDILAIAECCGAISVPHRPKKWRKEIIVVSCSEDEKHWPSSQIKSVKIVHSEFILSGILQQKLDFETYKLR</sequence>
<keyword evidence="12" id="KW-0539">Nucleus</keyword>
<keyword evidence="5" id="KW-1017">Isopeptide bond</keyword>
<dbReference type="GeneID" id="8229769"/>
<feature type="compositionally biased region" description="Basic and acidic residues" evidence="14">
    <location>
        <begin position="800"/>
        <end position="812"/>
    </location>
</feature>
<evidence type="ECO:0000313" key="18">
    <source>
        <dbReference type="EnsemblMetazoa" id="PHUM297950-PA"/>
    </source>
</evidence>
<comment type="subcellular location">
    <subcellularLocation>
        <location evidence="2">Chromosome</location>
    </subcellularLocation>
    <subcellularLocation>
        <location evidence="1">Nucleus</location>
    </subcellularLocation>
</comment>
<evidence type="ECO:0000256" key="1">
    <source>
        <dbReference type="ARBA" id="ARBA00004123"/>
    </source>
</evidence>
<dbReference type="Gene3D" id="3.40.50.10190">
    <property type="entry name" value="BRCT domain"/>
    <property type="match status" value="2"/>
</dbReference>
<dbReference type="Pfam" id="PF16770">
    <property type="entry name" value="RTT107_BRCT_5"/>
    <property type="match status" value="1"/>
</dbReference>
<dbReference type="Pfam" id="PF16589">
    <property type="entry name" value="BRCT_2"/>
    <property type="match status" value="1"/>
</dbReference>
<reference evidence="18" key="3">
    <citation type="submission" date="2021-02" db="UniProtKB">
        <authorList>
            <consortium name="EnsemblMetazoa"/>
        </authorList>
    </citation>
    <scope>IDENTIFICATION</scope>
    <source>
        <strain evidence="18">USDA</strain>
    </source>
</reference>
<feature type="domain" description="BRCT" evidence="16">
    <location>
        <begin position="977"/>
        <end position="1042"/>
    </location>
</feature>
<dbReference type="GO" id="GO:0006281">
    <property type="term" value="P:DNA repair"/>
    <property type="evidence" value="ECO:0007669"/>
    <property type="project" value="UniProtKB-KW"/>
</dbReference>
<evidence type="ECO:0000256" key="14">
    <source>
        <dbReference type="SAM" id="MobiDB-lite"/>
    </source>
</evidence>
<evidence type="ECO:0000256" key="11">
    <source>
        <dbReference type="ARBA" id="ARBA00023204"/>
    </source>
</evidence>
<reference evidence="17" key="2">
    <citation type="submission" date="2007-04" db="EMBL/GenBank/DDBJ databases">
        <title>The genome of the human body louse.</title>
        <authorList>
            <consortium name="The Human Body Louse Genome Consortium"/>
            <person name="Kirkness E."/>
            <person name="Walenz B."/>
            <person name="Hass B."/>
            <person name="Bruggner R."/>
            <person name="Strausberg R."/>
        </authorList>
    </citation>
    <scope>NUCLEOTIDE SEQUENCE</scope>
    <source>
        <strain evidence="17">USDA</strain>
    </source>
</reference>
<dbReference type="PROSITE" id="PS50172">
    <property type="entry name" value="BRCT"/>
    <property type="match status" value="1"/>
</dbReference>
<evidence type="ECO:0000256" key="12">
    <source>
        <dbReference type="ARBA" id="ARBA00023242"/>
    </source>
</evidence>
<evidence type="ECO:0000256" key="2">
    <source>
        <dbReference type="ARBA" id="ARBA00004286"/>
    </source>
</evidence>
<dbReference type="InterPro" id="IPR051579">
    <property type="entry name" value="DDR_Transcriptional_Reg"/>
</dbReference>
<evidence type="ECO:0000256" key="4">
    <source>
        <dbReference type="ARBA" id="ARBA00022454"/>
    </source>
</evidence>
<evidence type="ECO:0000256" key="3">
    <source>
        <dbReference type="ARBA" id="ARBA00015014"/>
    </source>
</evidence>
<keyword evidence="11" id="KW-0234">DNA repair</keyword>
<dbReference type="KEGG" id="phu:Phum_PHUM297950"/>
<dbReference type="CTD" id="8229769"/>
<evidence type="ECO:0000256" key="6">
    <source>
        <dbReference type="ARBA" id="ARBA00022553"/>
    </source>
</evidence>
<dbReference type="InterPro" id="IPR000253">
    <property type="entry name" value="FHA_dom"/>
</dbReference>
<dbReference type="OrthoDB" id="342264at2759"/>
<evidence type="ECO:0000259" key="15">
    <source>
        <dbReference type="PROSITE" id="PS50006"/>
    </source>
</evidence>
<dbReference type="GO" id="GO:0005634">
    <property type="term" value="C:nucleus"/>
    <property type="evidence" value="ECO:0007669"/>
    <property type="project" value="UniProtKB-SubCell"/>
</dbReference>
<dbReference type="EMBL" id="DS235283">
    <property type="protein sequence ID" value="EEB14397.1"/>
    <property type="molecule type" value="Genomic_DNA"/>
</dbReference>
<dbReference type="InterPro" id="IPR008984">
    <property type="entry name" value="SMAD_FHA_dom_sf"/>
</dbReference>
<accession>E0VLZ1</accession>
<dbReference type="Pfam" id="PF00498">
    <property type="entry name" value="FHA"/>
    <property type="match status" value="1"/>
</dbReference>
<feature type="domain" description="FHA" evidence="15">
    <location>
        <begin position="42"/>
        <end position="93"/>
    </location>
</feature>
<dbReference type="Proteomes" id="UP000009046">
    <property type="component" value="Unassembled WGS sequence"/>
</dbReference>
<dbReference type="InParanoid" id="E0VLZ1"/>
<reference evidence="17" key="1">
    <citation type="submission" date="2007-04" db="EMBL/GenBank/DDBJ databases">
        <title>Annotation of Pediculus humanus corporis strain USDA.</title>
        <authorList>
            <person name="Kirkness E."/>
            <person name="Hannick L."/>
            <person name="Hass B."/>
            <person name="Bruggner R."/>
            <person name="Lawson D."/>
            <person name="Bidwell S."/>
            <person name="Joardar V."/>
            <person name="Caler E."/>
            <person name="Walenz B."/>
            <person name="Inman J."/>
            <person name="Schobel S."/>
            <person name="Galinsky K."/>
            <person name="Amedeo P."/>
            <person name="Strausberg R."/>
        </authorList>
    </citation>
    <scope>NUCLEOTIDE SEQUENCE</scope>
    <source>
        <strain evidence="17">USDA</strain>
    </source>
</reference>
<dbReference type="STRING" id="121224.E0VLZ1"/>
<dbReference type="AlphaFoldDB" id="E0VLZ1"/>
<keyword evidence="4" id="KW-0158">Chromosome</keyword>
<dbReference type="EMBL" id="AAZO01003451">
    <property type="status" value="NOT_ANNOTATED_CDS"/>
    <property type="molecule type" value="Genomic_DNA"/>
</dbReference>
<dbReference type="InterPro" id="IPR036420">
    <property type="entry name" value="BRCT_dom_sf"/>
</dbReference>
<dbReference type="EnsemblMetazoa" id="PHUM297950-RA">
    <property type="protein sequence ID" value="PHUM297950-PA"/>
    <property type="gene ID" value="PHUM297950"/>
</dbReference>
<evidence type="ECO:0000313" key="17">
    <source>
        <dbReference type="EMBL" id="EEB14397.1"/>
    </source>
</evidence>
<evidence type="ECO:0000256" key="8">
    <source>
        <dbReference type="ARBA" id="ARBA00022763"/>
    </source>
</evidence>
<dbReference type="CDD" id="cd17744">
    <property type="entry name" value="BRCT_MDC1_rpt1"/>
    <property type="match status" value="1"/>
</dbReference>
<dbReference type="OMA" id="QHAVINI"/>
<evidence type="ECO:0000259" key="16">
    <source>
        <dbReference type="PROSITE" id="PS50172"/>
    </source>
</evidence>
<dbReference type="VEuPathDB" id="VectorBase:PHUM297950"/>
<keyword evidence="10" id="KW-0007">Acetylation</keyword>
<evidence type="ECO:0000256" key="13">
    <source>
        <dbReference type="ARBA" id="ARBA00023306"/>
    </source>
</evidence>
<organism>
    <name type="scientific">Pediculus humanus subsp. corporis</name>
    <name type="common">Body louse</name>
    <dbReference type="NCBI Taxonomy" id="121224"/>
    <lineage>
        <taxon>Eukaryota</taxon>
        <taxon>Metazoa</taxon>
        <taxon>Ecdysozoa</taxon>
        <taxon>Arthropoda</taxon>
        <taxon>Hexapoda</taxon>
        <taxon>Insecta</taxon>
        <taxon>Pterygota</taxon>
        <taxon>Neoptera</taxon>
        <taxon>Paraneoptera</taxon>
        <taxon>Psocodea</taxon>
        <taxon>Troctomorpha</taxon>
        <taxon>Phthiraptera</taxon>
        <taxon>Anoplura</taxon>
        <taxon>Pediculidae</taxon>
        <taxon>Pediculus</taxon>
    </lineage>
</organism>